<evidence type="ECO:0000259" key="6">
    <source>
        <dbReference type="Pfam" id="PF02836"/>
    </source>
</evidence>
<gene>
    <name evidence="7" type="ORF">CEE37_08230</name>
</gene>
<dbReference type="SUPFAM" id="SSF49303">
    <property type="entry name" value="beta-Galactosidase/glucuronidase domain"/>
    <property type="match status" value="1"/>
</dbReference>
<dbReference type="AlphaFoldDB" id="A0A532UZB8"/>
<dbReference type="EMBL" id="NJBN01000005">
    <property type="protein sequence ID" value="TKJ40303.1"/>
    <property type="molecule type" value="Genomic_DNA"/>
</dbReference>
<evidence type="ECO:0000256" key="2">
    <source>
        <dbReference type="ARBA" id="ARBA00022801"/>
    </source>
</evidence>
<dbReference type="InterPro" id="IPR017853">
    <property type="entry name" value="GH"/>
</dbReference>
<feature type="transmembrane region" description="Helical" evidence="4">
    <location>
        <begin position="759"/>
        <end position="779"/>
    </location>
</feature>
<dbReference type="Proteomes" id="UP000319619">
    <property type="component" value="Unassembled WGS sequence"/>
</dbReference>
<feature type="transmembrane region" description="Helical" evidence="4">
    <location>
        <begin position="640"/>
        <end position="660"/>
    </location>
</feature>
<name>A0A532UZB8_UNCL8</name>
<evidence type="ECO:0000256" key="1">
    <source>
        <dbReference type="ARBA" id="ARBA00007401"/>
    </source>
</evidence>
<dbReference type="InterPro" id="IPR013783">
    <property type="entry name" value="Ig-like_fold"/>
</dbReference>
<keyword evidence="4" id="KW-1133">Transmembrane helix</keyword>
<dbReference type="GO" id="GO:0005975">
    <property type="term" value="P:carbohydrate metabolic process"/>
    <property type="evidence" value="ECO:0007669"/>
    <property type="project" value="InterPro"/>
</dbReference>
<keyword evidence="3" id="KW-0326">Glycosidase</keyword>
<dbReference type="Pfam" id="PF02836">
    <property type="entry name" value="Glyco_hydro_2_C"/>
    <property type="match status" value="1"/>
</dbReference>
<evidence type="ECO:0008006" key="9">
    <source>
        <dbReference type="Google" id="ProtNLM"/>
    </source>
</evidence>
<comment type="similarity">
    <text evidence="1">Belongs to the glycosyl hydrolase 2 family.</text>
</comment>
<dbReference type="GO" id="GO:0004553">
    <property type="term" value="F:hydrolase activity, hydrolyzing O-glycosyl compounds"/>
    <property type="evidence" value="ECO:0007669"/>
    <property type="project" value="InterPro"/>
</dbReference>
<dbReference type="PANTHER" id="PTHR42732">
    <property type="entry name" value="BETA-GALACTOSIDASE"/>
    <property type="match status" value="1"/>
</dbReference>
<feature type="domain" description="Glycoside hydrolase family 2 catalytic" evidence="6">
    <location>
        <begin position="330"/>
        <end position="398"/>
    </location>
</feature>
<dbReference type="PANTHER" id="PTHR42732:SF1">
    <property type="entry name" value="BETA-MANNOSIDASE"/>
    <property type="match status" value="1"/>
</dbReference>
<keyword evidence="4" id="KW-0812">Transmembrane</keyword>
<dbReference type="InterPro" id="IPR051913">
    <property type="entry name" value="GH2_Domain-Containing"/>
</dbReference>
<proteinExistence type="inferred from homology"/>
<accession>A0A532UZB8</accession>
<dbReference type="InterPro" id="IPR036156">
    <property type="entry name" value="Beta-gal/glucu_dom_sf"/>
</dbReference>
<dbReference type="Pfam" id="PF00703">
    <property type="entry name" value="Glyco_hydro_2"/>
    <property type="match status" value="1"/>
</dbReference>
<organism evidence="7 8">
    <name type="scientific">candidate division LCP-89 bacterium B3_LCP</name>
    <dbReference type="NCBI Taxonomy" id="2012998"/>
    <lineage>
        <taxon>Bacteria</taxon>
        <taxon>Pseudomonadati</taxon>
        <taxon>Bacteria division LCP-89</taxon>
    </lineage>
</organism>
<dbReference type="InterPro" id="IPR008979">
    <property type="entry name" value="Galactose-bd-like_sf"/>
</dbReference>
<dbReference type="Gene3D" id="3.20.20.80">
    <property type="entry name" value="Glycosidases"/>
    <property type="match status" value="1"/>
</dbReference>
<evidence type="ECO:0000259" key="5">
    <source>
        <dbReference type="Pfam" id="PF00703"/>
    </source>
</evidence>
<dbReference type="InterPro" id="IPR006102">
    <property type="entry name" value="Ig-like_GH2"/>
</dbReference>
<feature type="transmembrane region" description="Helical" evidence="4">
    <location>
        <begin position="791"/>
        <end position="811"/>
    </location>
</feature>
<feature type="transmembrane region" description="Helical" evidence="4">
    <location>
        <begin position="692"/>
        <end position="713"/>
    </location>
</feature>
<keyword evidence="2" id="KW-0378">Hydrolase</keyword>
<evidence type="ECO:0000313" key="8">
    <source>
        <dbReference type="Proteomes" id="UP000319619"/>
    </source>
</evidence>
<evidence type="ECO:0000256" key="3">
    <source>
        <dbReference type="ARBA" id="ARBA00023295"/>
    </source>
</evidence>
<keyword evidence="4" id="KW-0472">Membrane</keyword>
<feature type="transmembrane region" description="Helical" evidence="4">
    <location>
        <begin position="586"/>
        <end position="605"/>
    </location>
</feature>
<dbReference type="SUPFAM" id="SSF49785">
    <property type="entry name" value="Galactose-binding domain-like"/>
    <property type="match status" value="1"/>
</dbReference>
<protein>
    <recommendedName>
        <fullName evidence="9">Beta-galactosidase</fullName>
    </recommendedName>
</protein>
<dbReference type="InterPro" id="IPR006103">
    <property type="entry name" value="Glyco_hydro_2_cat"/>
</dbReference>
<feature type="domain" description="Glycoside hydrolase family 2 immunoglobulin-like beta-sandwich" evidence="5">
    <location>
        <begin position="215"/>
        <end position="312"/>
    </location>
</feature>
<dbReference type="Gene3D" id="2.60.120.260">
    <property type="entry name" value="Galactose-binding domain-like"/>
    <property type="match status" value="1"/>
</dbReference>
<sequence length="833" mass="94118">MFNLIKNKLKKRSSRHLKWYTWCLYLSVLTGLLASTAASADLSFFLSPENLKWSDYHPERSLDVAPVLNLCGEWWFRAGNDVGPINVPSCFIGYDGMVAFKRKIKISQEWAGKSLVIKVFGVQHRAIFKLNDALIGSFDGGQVPFDIPIDERLIRFDAVNELVVEVDNRKLPLNELPLKSSLFAPQNFGGMTRAIFLQALPPERVLSVKLSENNVSETSAIVQCLIDFEYNPERGPVELTLELFDQSGKHLADRTCTFEAEESGAVYNEESSFSIPSPKAWKSENPSFYRIKSRLTRGNVPLDEINNKFALRDLNKVENGFPVSWPQPFIGISRIAQWPQSGVSPSKRQLSQDIELLQELGATVVRNAFSPPHPYFLHLCDSLGIGLFVEIPLFGVSNKMLLKSDVKRAAFSSMLEMQSLADEHPCILALGWGSNLEPEVITEGGIITSWIEELPSQIPYYVHTIGTPERDPEFTIMIPSEGEGISTVSIPEIPAFEKSRGSGNNVNKQVTSLVKNEEPFFLSCFNDWHSSRPILTNPLNIGPYQHTEGLVFSSRKPKDIFYQLSQSIKSPVIEPVSLPPSEREELPWQFLSVGLLFSAIGLWMMRSDKLLRQNLHRSFSHSLGFFSDIRDRRFLQGTETLFILIFAGIGLGNLSASLSYELRANYGLSALMEHLIPVDLFSIIFRSALWQPFYGVLLNTVVILALLFGGAVMVRLFSPPYQNRITVIQSLHLIFWAGVPMLLVLPISSFYIRLENVVVLKWIILIIALWMVLWSYLRLLSAINVCFRRNFVRPVIIGLVLPMSLILLYIISLQFTKQTLYYTGYFIQLFKGG</sequence>
<evidence type="ECO:0000313" key="7">
    <source>
        <dbReference type="EMBL" id="TKJ40303.1"/>
    </source>
</evidence>
<comment type="caution">
    <text evidence="7">The sequence shown here is derived from an EMBL/GenBank/DDBJ whole genome shotgun (WGS) entry which is preliminary data.</text>
</comment>
<evidence type="ECO:0000256" key="4">
    <source>
        <dbReference type="SAM" id="Phobius"/>
    </source>
</evidence>
<dbReference type="SUPFAM" id="SSF51445">
    <property type="entry name" value="(Trans)glycosidases"/>
    <property type="match status" value="1"/>
</dbReference>
<reference evidence="7 8" key="1">
    <citation type="submission" date="2017-06" db="EMBL/GenBank/DDBJ databases">
        <title>Novel microbial phyla capable of carbon fixation and sulfur reduction in deep-sea sediments.</title>
        <authorList>
            <person name="Huang J."/>
            <person name="Baker B."/>
            <person name="Wang Y."/>
        </authorList>
    </citation>
    <scope>NUCLEOTIDE SEQUENCE [LARGE SCALE GENOMIC DNA]</scope>
    <source>
        <strain evidence="7">B3_LCP</strain>
    </source>
</reference>
<dbReference type="Gene3D" id="2.60.40.10">
    <property type="entry name" value="Immunoglobulins"/>
    <property type="match status" value="1"/>
</dbReference>
<feature type="transmembrane region" description="Helical" evidence="4">
    <location>
        <begin position="733"/>
        <end position="752"/>
    </location>
</feature>